<evidence type="ECO:0000256" key="2">
    <source>
        <dbReference type="ARBA" id="ARBA00011655"/>
    </source>
</evidence>
<keyword evidence="4 11" id="KW-0493">Microtubule</keyword>
<proteinExistence type="inferred from homology"/>
<evidence type="ECO:0000256" key="10">
    <source>
        <dbReference type="ARBA" id="ARBA00057688"/>
    </source>
</evidence>
<dbReference type="Pfam" id="PF01221">
    <property type="entry name" value="Dynein_light"/>
    <property type="match status" value="1"/>
</dbReference>
<dbReference type="RefSeq" id="XP_044550599.1">
    <property type="nucleotide sequence ID" value="XM_044691760.1"/>
</dbReference>
<comment type="function">
    <text evidence="10">Force generating protein of respiratory cilia. Produces force towards the minus ends of microtubules. Dynein has ATPase activity.</text>
</comment>
<name>A0AA88KQM9_NAELO</name>
<sequence length="102" mass="11494">MEQTEANPANNLALVRHCDMPEDMRIDCVETVSSAIETALEKQPQNYENAAKAIKIQMDKKYGKSWHCLIGEGFGFSITHEAKNLLYLYFNGNLAVLVFKAL</sequence>
<comment type="subunit">
    <text evidence="2">Consists of at least two heavy chains and a number of intermediate and light chains.</text>
</comment>
<dbReference type="GO" id="GO:0005930">
    <property type="term" value="C:axoneme"/>
    <property type="evidence" value="ECO:0007669"/>
    <property type="project" value="UniProtKB-SubCell"/>
</dbReference>
<keyword evidence="8 11" id="KW-0206">Cytoskeleton</keyword>
<protein>
    <recommendedName>
        <fullName evidence="11">Dynein light chain</fullName>
    </recommendedName>
</protein>
<evidence type="ECO:0000256" key="8">
    <source>
        <dbReference type="ARBA" id="ARBA00023212"/>
    </source>
</evidence>
<dbReference type="SUPFAM" id="SSF54648">
    <property type="entry name" value="DLC"/>
    <property type="match status" value="1"/>
</dbReference>
<evidence type="ECO:0000256" key="4">
    <source>
        <dbReference type="ARBA" id="ARBA00022701"/>
    </source>
</evidence>
<dbReference type="GO" id="GO:0030286">
    <property type="term" value="C:dynein complex"/>
    <property type="evidence" value="ECO:0007669"/>
    <property type="project" value="UniProtKB-KW"/>
</dbReference>
<evidence type="ECO:0000256" key="6">
    <source>
        <dbReference type="ARBA" id="ARBA00023069"/>
    </source>
</evidence>
<evidence type="ECO:0000313" key="13">
    <source>
        <dbReference type="Proteomes" id="UP000816034"/>
    </source>
</evidence>
<evidence type="ECO:0000256" key="11">
    <source>
        <dbReference type="RuleBase" id="RU365010"/>
    </source>
</evidence>
<keyword evidence="13" id="KW-1185">Reference proteome</keyword>
<keyword evidence="9" id="KW-0966">Cell projection</keyword>
<dbReference type="EMBL" id="PYSW02000015">
    <property type="protein sequence ID" value="KAG2386607.1"/>
    <property type="molecule type" value="Genomic_DNA"/>
</dbReference>
<accession>A0AA88KQM9</accession>
<dbReference type="GeneID" id="68094807"/>
<dbReference type="SMART" id="SM01375">
    <property type="entry name" value="Dynein_light"/>
    <property type="match status" value="1"/>
</dbReference>
<evidence type="ECO:0000256" key="5">
    <source>
        <dbReference type="ARBA" id="ARBA00023017"/>
    </source>
</evidence>
<dbReference type="GO" id="GO:0005874">
    <property type="term" value="C:microtubule"/>
    <property type="evidence" value="ECO:0007669"/>
    <property type="project" value="UniProtKB-KW"/>
</dbReference>
<dbReference type="Gene3D" id="3.30.740.10">
    <property type="entry name" value="Protein Inhibitor Of Neuronal Nitric Oxide Synthase"/>
    <property type="match status" value="1"/>
</dbReference>
<reference evidence="12 13" key="1">
    <citation type="journal article" date="2018" name="BMC Genomics">
        <title>The genome of Naegleria lovaniensis, the basis for a comparative approach to unravel pathogenicity factors of the human pathogenic amoeba N. fowleri.</title>
        <authorList>
            <person name="Liechti N."/>
            <person name="Schurch N."/>
            <person name="Bruggmann R."/>
            <person name="Wittwer M."/>
        </authorList>
    </citation>
    <scope>NUCLEOTIDE SEQUENCE [LARGE SCALE GENOMIC DNA]</scope>
    <source>
        <strain evidence="12 13">ATCC 30569</strain>
    </source>
</reference>
<comment type="caution">
    <text evidence="12">The sequence shown here is derived from an EMBL/GenBank/DDBJ whole genome shotgun (WGS) entry which is preliminary data.</text>
</comment>
<dbReference type="PANTHER" id="PTHR11886">
    <property type="entry name" value="DYNEIN LIGHT CHAIN"/>
    <property type="match status" value="1"/>
</dbReference>
<dbReference type="PANTHER" id="PTHR11886:SF2">
    <property type="entry name" value="DYNEIN AXONEMAL LIGHT CHAIN 4"/>
    <property type="match status" value="1"/>
</dbReference>
<dbReference type="AlphaFoldDB" id="A0AA88KQM9"/>
<dbReference type="Proteomes" id="UP000816034">
    <property type="component" value="Unassembled WGS sequence"/>
</dbReference>
<dbReference type="CDD" id="cd21453">
    <property type="entry name" value="DLC-like_DNAL4"/>
    <property type="match status" value="1"/>
</dbReference>
<keyword evidence="5 11" id="KW-0243">Dynein</keyword>
<keyword evidence="3 11" id="KW-0963">Cytoplasm</keyword>
<keyword evidence="7 11" id="KW-0505">Motor protein</keyword>
<gene>
    <name evidence="12" type="ORF">C9374_002351</name>
</gene>
<evidence type="ECO:0000256" key="9">
    <source>
        <dbReference type="ARBA" id="ARBA00023273"/>
    </source>
</evidence>
<organism evidence="12 13">
    <name type="scientific">Naegleria lovaniensis</name>
    <name type="common">Amoeba</name>
    <dbReference type="NCBI Taxonomy" id="51637"/>
    <lineage>
        <taxon>Eukaryota</taxon>
        <taxon>Discoba</taxon>
        <taxon>Heterolobosea</taxon>
        <taxon>Tetramitia</taxon>
        <taxon>Eutetramitia</taxon>
        <taxon>Vahlkampfiidae</taxon>
        <taxon>Naegleria</taxon>
    </lineage>
</organism>
<comment type="similarity">
    <text evidence="11">Belongs to the dynein light chain family.</text>
</comment>
<comment type="subcellular location">
    <subcellularLocation>
        <location evidence="1">Cytoplasm</location>
        <location evidence="1">Cytoskeleton</location>
        <location evidence="1">Cilium axoneme</location>
    </subcellularLocation>
</comment>
<evidence type="ECO:0000313" key="12">
    <source>
        <dbReference type="EMBL" id="KAG2386607.1"/>
    </source>
</evidence>
<evidence type="ECO:0000256" key="7">
    <source>
        <dbReference type="ARBA" id="ARBA00023175"/>
    </source>
</evidence>
<dbReference type="GO" id="GO:0007017">
    <property type="term" value="P:microtubule-based process"/>
    <property type="evidence" value="ECO:0007669"/>
    <property type="project" value="InterPro"/>
</dbReference>
<keyword evidence="6" id="KW-0969">Cilium</keyword>
<evidence type="ECO:0000256" key="3">
    <source>
        <dbReference type="ARBA" id="ARBA00022490"/>
    </source>
</evidence>
<dbReference type="InterPro" id="IPR001372">
    <property type="entry name" value="Dynein_light_chain_typ-1/2"/>
</dbReference>
<dbReference type="InterPro" id="IPR037177">
    <property type="entry name" value="DLC_sf"/>
</dbReference>
<dbReference type="FunFam" id="3.30.740.10:FF:000002">
    <property type="entry name" value="Dynein light chain"/>
    <property type="match status" value="1"/>
</dbReference>
<evidence type="ECO:0000256" key="1">
    <source>
        <dbReference type="ARBA" id="ARBA00004430"/>
    </source>
</evidence>